<feature type="region of interest" description="Disordered" evidence="5">
    <location>
        <begin position="1"/>
        <end position="69"/>
    </location>
</feature>
<evidence type="ECO:0000256" key="5">
    <source>
        <dbReference type="SAM" id="MobiDB-lite"/>
    </source>
</evidence>
<dbReference type="PANTHER" id="PTHR21545">
    <property type="entry name" value="TRANSCRIPTION FACTOR MLR1/2"/>
    <property type="match status" value="1"/>
</dbReference>
<organism evidence="6 7">
    <name type="scientific">Enhydra lutris kenyoni</name>
    <name type="common">northern sea otter</name>
    <dbReference type="NCBI Taxonomy" id="391180"/>
    <lineage>
        <taxon>Eukaryota</taxon>
        <taxon>Metazoa</taxon>
        <taxon>Chordata</taxon>
        <taxon>Craniata</taxon>
        <taxon>Vertebrata</taxon>
        <taxon>Euteleostomi</taxon>
        <taxon>Mammalia</taxon>
        <taxon>Eutheria</taxon>
        <taxon>Laurasiatheria</taxon>
        <taxon>Carnivora</taxon>
        <taxon>Caniformia</taxon>
        <taxon>Musteloidea</taxon>
        <taxon>Mustelidae</taxon>
        <taxon>Lutrinae</taxon>
        <taxon>Enhydra</taxon>
    </lineage>
</organism>
<dbReference type="PANTHER" id="PTHR21545:SF14">
    <property type="entry name" value="LIGAND-DEPENDENT COREPRESSOR"/>
    <property type="match status" value="1"/>
</dbReference>
<accession>A0A2Y9J6M4</accession>
<dbReference type="KEGG" id="elk:111145020"/>
<protein>
    <submittedName>
        <fullName evidence="7">Uncharacterized protein LOC111145020</fullName>
    </submittedName>
</protein>
<dbReference type="AlphaFoldDB" id="A0A2Y9J6M4"/>
<feature type="compositionally biased region" description="Low complexity" evidence="5">
    <location>
        <begin position="176"/>
        <end position="190"/>
    </location>
</feature>
<dbReference type="OrthoDB" id="9941983at2759"/>
<dbReference type="GeneID" id="111145020"/>
<sequence>MPSAEPAHAQAAPGITPGPPRGEAGPAPAPPPAGGATPRPRVRARPRATRLGVRGAAEEAGPGGRQKMARVCRRQQCSVERRGFRQELDSWRHKLIHCVGETLPRPLPALGPPRHRLPRTREGAGAEAIAAPARPPSLARASPSPTPWSAGARNLRAGSPRSGLSTRVGPSPPRAFPGAGSRAGARAPSFPRFSTPHQPGGPASPPAYCGDSPRGAAT</sequence>
<gene>
    <name evidence="7" type="primary">LOC111145020</name>
</gene>
<evidence type="ECO:0000256" key="4">
    <source>
        <dbReference type="ARBA" id="ARBA00023242"/>
    </source>
</evidence>
<keyword evidence="1" id="KW-0805">Transcription regulation</keyword>
<feature type="compositionally biased region" description="Low complexity" evidence="5">
    <location>
        <begin position="125"/>
        <end position="143"/>
    </location>
</feature>
<dbReference type="GO" id="GO:0006357">
    <property type="term" value="P:regulation of transcription by RNA polymerase II"/>
    <property type="evidence" value="ECO:0007669"/>
    <property type="project" value="TreeGrafter"/>
</dbReference>
<dbReference type="GO" id="GO:0003677">
    <property type="term" value="F:DNA binding"/>
    <property type="evidence" value="ECO:0007669"/>
    <property type="project" value="UniProtKB-KW"/>
</dbReference>
<proteinExistence type="predicted"/>
<keyword evidence="3" id="KW-0804">Transcription</keyword>
<reference evidence="7" key="1">
    <citation type="submission" date="2025-08" db="UniProtKB">
        <authorList>
            <consortium name="RefSeq"/>
        </authorList>
    </citation>
    <scope>IDENTIFICATION</scope>
    <source>
        <tissue evidence="7">Blood</tissue>
    </source>
</reference>
<keyword evidence="2" id="KW-0238">DNA-binding</keyword>
<dbReference type="GO" id="GO:0005634">
    <property type="term" value="C:nucleus"/>
    <property type="evidence" value="ECO:0007669"/>
    <property type="project" value="TreeGrafter"/>
</dbReference>
<dbReference type="RefSeq" id="XP_022355349.1">
    <property type="nucleotide sequence ID" value="XM_022499641.1"/>
</dbReference>
<evidence type="ECO:0000256" key="3">
    <source>
        <dbReference type="ARBA" id="ARBA00023163"/>
    </source>
</evidence>
<evidence type="ECO:0000256" key="1">
    <source>
        <dbReference type="ARBA" id="ARBA00023015"/>
    </source>
</evidence>
<dbReference type="Proteomes" id="UP000248482">
    <property type="component" value="Unplaced"/>
</dbReference>
<evidence type="ECO:0000313" key="6">
    <source>
        <dbReference type="Proteomes" id="UP000248482"/>
    </source>
</evidence>
<feature type="compositionally biased region" description="Low complexity" evidence="5">
    <location>
        <begin position="49"/>
        <end position="60"/>
    </location>
</feature>
<keyword evidence="4" id="KW-0539">Nucleus</keyword>
<keyword evidence="6" id="KW-1185">Reference proteome</keyword>
<feature type="region of interest" description="Disordered" evidence="5">
    <location>
        <begin position="122"/>
        <end position="218"/>
    </location>
</feature>
<name>A0A2Y9J6M4_ENHLU</name>
<evidence type="ECO:0000256" key="2">
    <source>
        <dbReference type="ARBA" id="ARBA00023125"/>
    </source>
</evidence>
<evidence type="ECO:0000313" key="7">
    <source>
        <dbReference type="RefSeq" id="XP_022355349.1"/>
    </source>
</evidence>